<evidence type="ECO:0000256" key="9">
    <source>
        <dbReference type="ARBA" id="ARBA00023201"/>
    </source>
</evidence>
<keyword evidence="2 10" id="KW-0813">Transport</keyword>
<evidence type="ECO:0000256" key="1">
    <source>
        <dbReference type="ARBA" id="ARBA00004651"/>
    </source>
</evidence>
<dbReference type="NCBIfam" id="TIGR00831">
    <property type="entry name" value="a_cpa1"/>
    <property type="match status" value="1"/>
</dbReference>
<evidence type="ECO:0000313" key="13">
    <source>
        <dbReference type="Proteomes" id="UP001596540"/>
    </source>
</evidence>
<dbReference type="PANTHER" id="PTHR10110:SF86">
    <property type="entry name" value="SODIUM_HYDROGEN EXCHANGER 7"/>
    <property type="match status" value="1"/>
</dbReference>
<feature type="transmembrane region" description="Helical" evidence="10">
    <location>
        <begin position="114"/>
        <end position="136"/>
    </location>
</feature>
<organism evidence="12 13">
    <name type="scientific">Marinactinospora rubrisoli</name>
    <dbReference type="NCBI Taxonomy" id="2715399"/>
    <lineage>
        <taxon>Bacteria</taxon>
        <taxon>Bacillati</taxon>
        <taxon>Actinomycetota</taxon>
        <taxon>Actinomycetes</taxon>
        <taxon>Streptosporangiales</taxon>
        <taxon>Nocardiopsidaceae</taxon>
        <taxon>Marinactinospora</taxon>
    </lineage>
</organism>
<dbReference type="Pfam" id="PF00999">
    <property type="entry name" value="Na_H_Exchanger"/>
    <property type="match status" value="1"/>
</dbReference>
<keyword evidence="13" id="KW-1185">Reference proteome</keyword>
<dbReference type="Gene3D" id="6.10.140.1330">
    <property type="match status" value="1"/>
</dbReference>
<feature type="transmembrane region" description="Helical" evidence="10">
    <location>
        <begin position="307"/>
        <end position="327"/>
    </location>
</feature>
<feature type="transmembrane region" description="Helical" evidence="10">
    <location>
        <begin position="6"/>
        <end position="24"/>
    </location>
</feature>
<feature type="transmembrane region" description="Helical" evidence="10">
    <location>
        <begin position="224"/>
        <end position="248"/>
    </location>
</feature>
<protein>
    <submittedName>
        <fullName evidence="12">Na+/H+ antiporter</fullName>
    </submittedName>
</protein>
<gene>
    <name evidence="12" type="ORF">ACFQRF_07150</name>
</gene>
<reference evidence="13" key="1">
    <citation type="journal article" date="2019" name="Int. J. Syst. Evol. Microbiol.">
        <title>The Global Catalogue of Microorganisms (GCM) 10K type strain sequencing project: providing services to taxonomists for standard genome sequencing and annotation.</title>
        <authorList>
            <consortium name="The Broad Institute Genomics Platform"/>
            <consortium name="The Broad Institute Genome Sequencing Center for Infectious Disease"/>
            <person name="Wu L."/>
            <person name="Ma J."/>
        </authorList>
    </citation>
    <scope>NUCLEOTIDE SEQUENCE [LARGE SCALE GENOMIC DNA]</scope>
    <source>
        <strain evidence="13">CGMCC 4.7382</strain>
    </source>
</reference>
<evidence type="ECO:0000256" key="3">
    <source>
        <dbReference type="ARBA" id="ARBA00022475"/>
    </source>
</evidence>
<dbReference type="InterPro" id="IPR018422">
    <property type="entry name" value="Cation/H_exchanger_CPA1"/>
</dbReference>
<keyword evidence="5 10" id="KW-1133">Transmembrane helix</keyword>
<name>A0ABW2KBZ0_9ACTN</name>
<comment type="function">
    <text evidence="10">Na(+)/H(+) antiporter that extrudes sodium in exchange for external protons.</text>
</comment>
<accession>A0ABW2KBZ0</accession>
<proteinExistence type="inferred from homology"/>
<keyword evidence="4 10" id="KW-0812">Transmembrane</keyword>
<keyword evidence="6 10" id="KW-0915">Sodium</keyword>
<evidence type="ECO:0000256" key="10">
    <source>
        <dbReference type="RuleBase" id="RU366002"/>
    </source>
</evidence>
<evidence type="ECO:0000256" key="6">
    <source>
        <dbReference type="ARBA" id="ARBA00023053"/>
    </source>
</evidence>
<evidence type="ECO:0000256" key="5">
    <source>
        <dbReference type="ARBA" id="ARBA00022989"/>
    </source>
</evidence>
<dbReference type="InterPro" id="IPR004705">
    <property type="entry name" value="Cation/H_exchanger_CPA1_bac"/>
</dbReference>
<evidence type="ECO:0000256" key="2">
    <source>
        <dbReference type="ARBA" id="ARBA00022448"/>
    </source>
</evidence>
<keyword evidence="8 10" id="KW-0472">Membrane</keyword>
<dbReference type="RefSeq" id="WP_379869875.1">
    <property type="nucleotide sequence ID" value="NZ_JBHTBH010000003.1"/>
</dbReference>
<comment type="subcellular location">
    <subcellularLocation>
        <location evidence="1 10">Cell membrane</location>
        <topology evidence="1 10">Multi-pass membrane protein</topology>
    </subcellularLocation>
</comment>
<keyword evidence="7 10" id="KW-0406">Ion transport</keyword>
<keyword evidence="9 10" id="KW-0739">Sodium transport</keyword>
<comment type="caution">
    <text evidence="12">The sequence shown here is derived from an EMBL/GenBank/DDBJ whole genome shotgun (WGS) entry which is preliminary data.</text>
</comment>
<comment type="similarity">
    <text evidence="10">Belongs to the monovalent cation:proton antiporter 1 (CPA1) transporter (TC 2.A.36) family.</text>
</comment>
<evidence type="ECO:0000256" key="8">
    <source>
        <dbReference type="ARBA" id="ARBA00023136"/>
    </source>
</evidence>
<keyword evidence="3 10" id="KW-1003">Cell membrane</keyword>
<feature type="transmembrane region" description="Helical" evidence="10">
    <location>
        <begin position="268"/>
        <end position="287"/>
    </location>
</feature>
<keyword evidence="10" id="KW-0050">Antiport</keyword>
<evidence type="ECO:0000313" key="12">
    <source>
        <dbReference type="EMBL" id="MFC7327517.1"/>
    </source>
</evidence>
<sequence>MTEDEYILAGLLVILVVLVGRLLAPRLRLPDAVVLVLLGFAVSFLPGMRGLHVSPEVVLLVFLPPLIYNAAFFSSPREMRAEARPIVTLAVGMTLMTAFAVAAVTFMLLPNTDWPAAIALGAAVAPTDAVAASAVLRRVGAPRRVVTILEGESLINDGVALTLFSLAITAMTAELTFGDSLLELVKVVLGGVAFGLVIAKLVMWSRGRLHDGNTQLVVSLVTPFVAYIPAELLGFSGVLSAVVAGFLLGTRGEGILPPRVRVTGRTVWQGLVMLLESILFVLLGLQLHEVLDEVVGRSMAELAVTSVAVIGTAVAFRLLWEVVVTPVARHLPDRLRLDPGPIRHRIIIGWSGMRGAISLAIALSLPLTIGDAPFADRNVLIFLAAGVVLATLVGQGMTLPLVLRRLRITQDSRARHEIALAEVAMGRAALTRIDELLADDQVDSLAAETYRQMYKLRVRQSRAMLEMTGGDRSALHHVKGTVFLKHELAAAQRAALSKLYRKGEISHEVYQALQRELDLQEPHRPR</sequence>
<feature type="domain" description="Cation/H+ exchanger transmembrane" evidence="11">
    <location>
        <begin position="14"/>
        <end position="404"/>
    </location>
</feature>
<evidence type="ECO:0000256" key="7">
    <source>
        <dbReference type="ARBA" id="ARBA00023065"/>
    </source>
</evidence>
<evidence type="ECO:0000259" key="11">
    <source>
        <dbReference type="Pfam" id="PF00999"/>
    </source>
</evidence>
<feature type="transmembrane region" description="Helical" evidence="10">
    <location>
        <begin position="379"/>
        <end position="403"/>
    </location>
</feature>
<feature type="transmembrane region" description="Helical" evidence="10">
    <location>
        <begin position="31"/>
        <end position="51"/>
    </location>
</feature>
<dbReference type="InterPro" id="IPR006153">
    <property type="entry name" value="Cation/H_exchanger_TM"/>
</dbReference>
<dbReference type="EMBL" id="JBHTBH010000003">
    <property type="protein sequence ID" value="MFC7327517.1"/>
    <property type="molecule type" value="Genomic_DNA"/>
</dbReference>
<feature type="transmembrane region" description="Helical" evidence="10">
    <location>
        <begin position="86"/>
        <end position="108"/>
    </location>
</feature>
<feature type="transmembrane region" description="Helical" evidence="10">
    <location>
        <begin position="184"/>
        <end position="204"/>
    </location>
</feature>
<feature type="transmembrane region" description="Helical" evidence="10">
    <location>
        <begin position="57"/>
        <end position="74"/>
    </location>
</feature>
<evidence type="ECO:0000256" key="4">
    <source>
        <dbReference type="ARBA" id="ARBA00022692"/>
    </source>
</evidence>
<dbReference type="Proteomes" id="UP001596540">
    <property type="component" value="Unassembled WGS sequence"/>
</dbReference>
<dbReference type="PANTHER" id="PTHR10110">
    <property type="entry name" value="SODIUM/HYDROGEN EXCHANGER"/>
    <property type="match status" value="1"/>
</dbReference>
<feature type="transmembrane region" description="Helical" evidence="10">
    <location>
        <begin position="347"/>
        <end position="367"/>
    </location>
</feature>